<keyword evidence="4" id="KW-1185">Reference proteome</keyword>
<proteinExistence type="predicted"/>
<dbReference type="EMBL" id="JH594606">
    <property type="protein sequence ID" value="EHQ01830.1"/>
    <property type="molecule type" value="Genomic_DNA"/>
</dbReference>
<dbReference type="AlphaFoldDB" id="H2BVV4"/>
<feature type="transmembrane region" description="Helical" evidence="1">
    <location>
        <begin position="20"/>
        <end position="38"/>
    </location>
</feature>
<gene>
    <name evidence="2" type="ORF">Gilli_1157</name>
    <name evidence="3" type="ORF">Gilli_1165</name>
</gene>
<dbReference type="EMBL" id="JH594606">
    <property type="protein sequence ID" value="EHQ01837.1"/>
    <property type="molecule type" value="Genomic_DNA"/>
</dbReference>
<reference evidence="3" key="1">
    <citation type="submission" date="2011-10" db="EMBL/GenBank/DDBJ databases">
        <title>The Improved High-Quality Draft genome of Gillisia limnaea DSM 15749.</title>
        <authorList>
            <consortium name="US DOE Joint Genome Institute (JGI-PGF)"/>
            <person name="Lucas S."/>
            <person name="Copeland A."/>
            <person name="Lapidus A."/>
            <person name="Bruce D."/>
            <person name="Goodwin L."/>
            <person name="Pitluck S."/>
            <person name="Peters L."/>
            <person name="Mikhailova N."/>
            <person name="Held B."/>
            <person name="Kyrpides N."/>
            <person name="Mavromatis K."/>
            <person name="Detter J.C."/>
            <person name="Han C."/>
            <person name="Land M."/>
            <person name="Hauser L."/>
            <person name="Markowitz V."/>
            <person name="Cheng J.-F."/>
            <person name="Hugenholtz P."/>
            <person name="Woyke T."/>
            <person name="Wu D."/>
            <person name="Tindall B."/>
            <person name="Pomrenke H."/>
            <person name="Brambilla E."/>
            <person name="Klenk H.-P."/>
            <person name="Eisen J.A."/>
        </authorList>
    </citation>
    <scope>NUCLEOTIDE SEQUENCE</scope>
    <source>
        <strain evidence="3">DSM 15749</strain>
    </source>
</reference>
<protein>
    <submittedName>
        <fullName evidence="3">Uncharacterized protein</fullName>
    </submittedName>
</protein>
<evidence type="ECO:0000256" key="1">
    <source>
        <dbReference type="SAM" id="Phobius"/>
    </source>
</evidence>
<dbReference type="HOGENOM" id="CLU_3025860_0_0_10"/>
<name>H2BVV4_GILLR</name>
<evidence type="ECO:0000313" key="2">
    <source>
        <dbReference type="EMBL" id="EHQ01830.1"/>
    </source>
</evidence>
<accession>H2BVV4</accession>
<keyword evidence="1" id="KW-1133">Transmembrane helix</keyword>
<dbReference type="eggNOG" id="ENOG502ZCWB">
    <property type="taxonomic scope" value="Bacteria"/>
</dbReference>
<evidence type="ECO:0000313" key="4">
    <source>
        <dbReference type="Proteomes" id="UP000003844"/>
    </source>
</evidence>
<organism evidence="3 4">
    <name type="scientific">Gillisia limnaea (strain DSM 15749 / LMG 21470 / R-8282)</name>
    <dbReference type="NCBI Taxonomy" id="865937"/>
    <lineage>
        <taxon>Bacteria</taxon>
        <taxon>Pseudomonadati</taxon>
        <taxon>Bacteroidota</taxon>
        <taxon>Flavobacteriia</taxon>
        <taxon>Flavobacteriales</taxon>
        <taxon>Flavobacteriaceae</taxon>
        <taxon>Gillisia</taxon>
    </lineage>
</organism>
<keyword evidence="1" id="KW-0472">Membrane</keyword>
<sequence length="55" mass="6695">MITGIWQMGFDNNKPYWNYIKLPIVAFYRIIVFHFIYANRKLTENINKTEKYCSS</sequence>
<dbReference type="Proteomes" id="UP000003844">
    <property type="component" value="Unassembled WGS sequence"/>
</dbReference>
<evidence type="ECO:0000313" key="3">
    <source>
        <dbReference type="EMBL" id="EHQ01837.1"/>
    </source>
</evidence>
<keyword evidence="1" id="KW-0812">Transmembrane</keyword>
<reference evidence="4" key="2">
    <citation type="journal article" date="2012" name="Stand. Genomic Sci.">
        <title>Genome sequence of the Antarctic rhodopsins-containing flavobacterium Gillisia limnaea type strain (R-8282(T)).</title>
        <authorList>
            <person name="Riedel T."/>
            <person name="Held B."/>
            <person name="Nolan M."/>
            <person name="Lucas S."/>
            <person name="Lapidus A."/>
            <person name="Tice H."/>
            <person name="Del Rio T.G."/>
            <person name="Cheng J.F."/>
            <person name="Han C."/>
            <person name="Tapia R."/>
            <person name="Goodwin L.A."/>
            <person name="Pitluck S."/>
            <person name="Liolios K."/>
            <person name="Mavromatis K."/>
            <person name="Pagani I."/>
            <person name="Ivanova N."/>
            <person name="Mikhailova N."/>
            <person name="Pati A."/>
            <person name="Chen A."/>
            <person name="Palaniappan K."/>
            <person name="Land M."/>
            <person name="Rohde M."/>
            <person name="Tindall B.J."/>
            <person name="Detter J.C."/>
            <person name="Goker M."/>
            <person name="Bristow J."/>
            <person name="Eisen J.A."/>
            <person name="Markowitz V."/>
            <person name="Hugenholtz P."/>
            <person name="Kyrpides N.C."/>
            <person name="Klenk H.P."/>
            <person name="Woyke T."/>
        </authorList>
    </citation>
    <scope>NUCLEOTIDE SEQUENCE [LARGE SCALE GENOMIC DNA]</scope>
    <source>
        <strain evidence="4">DSM 15749 / LMG 21470 / R-8282</strain>
    </source>
</reference>